<feature type="non-terminal residue" evidence="2">
    <location>
        <position position="1"/>
    </location>
</feature>
<dbReference type="AlphaFoldDB" id="A0ABD6CHW3"/>
<accession>A0ABD6CHW3</accession>
<evidence type="ECO:0000313" key="3">
    <source>
        <dbReference type="Proteomes" id="UP001597085"/>
    </source>
</evidence>
<sequence length="63" mass="6351">DERPYLVVAAGHDSDVHAGSVVDDVTDTYGGGGGGGPPFAQGGGLDASPDDVLDAVRAWEPRE</sequence>
<organism evidence="2 3">
    <name type="scientific">Halobellus rarus</name>
    <dbReference type="NCBI Taxonomy" id="1126237"/>
    <lineage>
        <taxon>Archaea</taxon>
        <taxon>Methanobacteriati</taxon>
        <taxon>Methanobacteriota</taxon>
        <taxon>Stenosarchaea group</taxon>
        <taxon>Halobacteria</taxon>
        <taxon>Halobacteriales</taxon>
        <taxon>Haloferacaceae</taxon>
        <taxon>Halobellus</taxon>
    </lineage>
</organism>
<keyword evidence="3" id="KW-1185">Reference proteome</keyword>
<dbReference type="EMBL" id="JBHUDK010000001">
    <property type="protein sequence ID" value="MFD1597385.1"/>
    <property type="molecule type" value="Genomic_DNA"/>
</dbReference>
<gene>
    <name evidence="2" type="ORF">ACFSBX_00155</name>
</gene>
<comment type="caution">
    <text evidence="2">The sequence shown here is derived from an EMBL/GenBank/DDBJ whole genome shotgun (WGS) entry which is preliminary data.</text>
</comment>
<dbReference type="Gene3D" id="3.10.310.40">
    <property type="match status" value="1"/>
</dbReference>
<evidence type="ECO:0000256" key="1">
    <source>
        <dbReference type="SAM" id="MobiDB-lite"/>
    </source>
</evidence>
<feature type="compositionally biased region" description="Gly residues" evidence="1">
    <location>
        <begin position="29"/>
        <end position="45"/>
    </location>
</feature>
<reference evidence="2 3" key="1">
    <citation type="journal article" date="2019" name="Int. J. Syst. Evol. Microbiol.">
        <title>The Global Catalogue of Microorganisms (GCM) 10K type strain sequencing project: providing services to taxonomists for standard genome sequencing and annotation.</title>
        <authorList>
            <consortium name="The Broad Institute Genomics Platform"/>
            <consortium name="The Broad Institute Genome Sequencing Center for Infectious Disease"/>
            <person name="Wu L."/>
            <person name="Ma J."/>
        </authorList>
    </citation>
    <scope>NUCLEOTIDE SEQUENCE [LARGE SCALE GENOMIC DNA]</scope>
    <source>
        <strain evidence="2 3">CGMCC 1.12121</strain>
    </source>
</reference>
<protein>
    <submittedName>
        <fullName evidence="2">DHHA1 domain-containing protein</fullName>
    </submittedName>
</protein>
<name>A0ABD6CHW3_9EURY</name>
<evidence type="ECO:0000313" key="2">
    <source>
        <dbReference type="EMBL" id="MFD1597385.1"/>
    </source>
</evidence>
<dbReference type="RefSeq" id="WP_390276470.1">
    <property type="nucleotide sequence ID" value="NZ_JBHUDK010000001.1"/>
</dbReference>
<proteinExistence type="predicted"/>
<feature type="region of interest" description="Disordered" evidence="1">
    <location>
        <begin position="27"/>
        <end position="50"/>
    </location>
</feature>
<dbReference type="Proteomes" id="UP001597085">
    <property type="component" value="Unassembled WGS sequence"/>
</dbReference>